<protein>
    <submittedName>
        <fullName evidence="1">Uncharacterized protein</fullName>
    </submittedName>
</protein>
<gene>
    <name evidence="1" type="ORF">Ahy_B03g066007</name>
</gene>
<dbReference type="Proteomes" id="UP000289738">
    <property type="component" value="Chromosome B03"/>
</dbReference>
<reference evidence="1 2" key="1">
    <citation type="submission" date="2019-01" db="EMBL/GenBank/DDBJ databases">
        <title>Sequencing of cultivated peanut Arachis hypogaea provides insights into genome evolution and oil improvement.</title>
        <authorList>
            <person name="Chen X."/>
        </authorList>
    </citation>
    <scope>NUCLEOTIDE SEQUENCE [LARGE SCALE GENOMIC DNA]</scope>
    <source>
        <strain evidence="2">cv. Fuhuasheng</strain>
        <tissue evidence="1">Leaves</tissue>
    </source>
</reference>
<comment type="caution">
    <text evidence="1">The sequence shown here is derived from an EMBL/GenBank/DDBJ whole genome shotgun (WGS) entry which is preliminary data.</text>
</comment>
<evidence type="ECO:0000313" key="1">
    <source>
        <dbReference type="EMBL" id="RYR20775.1"/>
    </source>
</evidence>
<accession>A0A445A331</accession>
<dbReference type="EMBL" id="SDMP01000013">
    <property type="protein sequence ID" value="RYR20775.1"/>
    <property type="molecule type" value="Genomic_DNA"/>
</dbReference>
<organism evidence="1 2">
    <name type="scientific">Arachis hypogaea</name>
    <name type="common">Peanut</name>
    <dbReference type="NCBI Taxonomy" id="3818"/>
    <lineage>
        <taxon>Eukaryota</taxon>
        <taxon>Viridiplantae</taxon>
        <taxon>Streptophyta</taxon>
        <taxon>Embryophyta</taxon>
        <taxon>Tracheophyta</taxon>
        <taxon>Spermatophyta</taxon>
        <taxon>Magnoliopsida</taxon>
        <taxon>eudicotyledons</taxon>
        <taxon>Gunneridae</taxon>
        <taxon>Pentapetalae</taxon>
        <taxon>rosids</taxon>
        <taxon>fabids</taxon>
        <taxon>Fabales</taxon>
        <taxon>Fabaceae</taxon>
        <taxon>Papilionoideae</taxon>
        <taxon>50 kb inversion clade</taxon>
        <taxon>dalbergioids sensu lato</taxon>
        <taxon>Dalbergieae</taxon>
        <taxon>Pterocarpus clade</taxon>
        <taxon>Arachis</taxon>
    </lineage>
</organism>
<dbReference type="AlphaFoldDB" id="A0A445A331"/>
<sequence>MSLTRSGYDPSNPKIRHGTEHFKGYFGVISSDLGSDPDYGSGHLNSIQWPDHIKPDFIRSMHTSITHKSKLGTEVK</sequence>
<proteinExistence type="predicted"/>
<keyword evidence="2" id="KW-1185">Reference proteome</keyword>
<evidence type="ECO:0000313" key="2">
    <source>
        <dbReference type="Proteomes" id="UP000289738"/>
    </source>
</evidence>
<name>A0A445A331_ARAHY</name>